<organism evidence="1 2">
    <name type="scientific">Stephania yunnanensis</name>
    <dbReference type="NCBI Taxonomy" id="152371"/>
    <lineage>
        <taxon>Eukaryota</taxon>
        <taxon>Viridiplantae</taxon>
        <taxon>Streptophyta</taxon>
        <taxon>Embryophyta</taxon>
        <taxon>Tracheophyta</taxon>
        <taxon>Spermatophyta</taxon>
        <taxon>Magnoliopsida</taxon>
        <taxon>Ranunculales</taxon>
        <taxon>Menispermaceae</taxon>
        <taxon>Menispermoideae</taxon>
        <taxon>Cissampelideae</taxon>
        <taxon>Stephania</taxon>
    </lineage>
</organism>
<name>A0AAP0EZ72_9MAGN</name>
<protein>
    <submittedName>
        <fullName evidence="1">Uncharacterized protein</fullName>
    </submittedName>
</protein>
<evidence type="ECO:0000313" key="2">
    <source>
        <dbReference type="Proteomes" id="UP001420932"/>
    </source>
</evidence>
<sequence length="154" mass="17481">MEMGLAVEKINDGKLIMTRMVQLNMGPKRLVRLTVSVLITLIHSSHYLVELNKSHGDSSLYRQAVTEAKLRESRHKHRPLVRPVIEERSKGLNAWKDTQRLTSKLYALKQDHGRVKSESSATKLSAMQRNGDAPLLESECADLEFYGSIKGIWL</sequence>
<dbReference type="EMBL" id="JBBNAF010000011">
    <property type="protein sequence ID" value="KAK9098603.1"/>
    <property type="molecule type" value="Genomic_DNA"/>
</dbReference>
<reference evidence="1 2" key="1">
    <citation type="submission" date="2024-01" db="EMBL/GenBank/DDBJ databases">
        <title>Genome assemblies of Stephania.</title>
        <authorList>
            <person name="Yang L."/>
        </authorList>
    </citation>
    <scope>NUCLEOTIDE SEQUENCE [LARGE SCALE GENOMIC DNA]</scope>
    <source>
        <strain evidence="1">YNDBR</strain>
        <tissue evidence="1">Leaf</tissue>
    </source>
</reference>
<comment type="caution">
    <text evidence="1">The sequence shown here is derived from an EMBL/GenBank/DDBJ whole genome shotgun (WGS) entry which is preliminary data.</text>
</comment>
<evidence type="ECO:0000313" key="1">
    <source>
        <dbReference type="EMBL" id="KAK9098603.1"/>
    </source>
</evidence>
<accession>A0AAP0EZ72</accession>
<dbReference type="AlphaFoldDB" id="A0AAP0EZ72"/>
<gene>
    <name evidence="1" type="ORF">Syun_025648</name>
</gene>
<proteinExistence type="predicted"/>
<dbReference type="Proteomes" id="UP001420932">
    <property type="component" value="Unassembled WGS sequence"/>
</dbReference>
<keyword evidence="2" id="KW-1185">Reference proteome</keyword>